<reference evidence="1" key="1">
    <citation type="thesis" date="2021" institute="BYU ScholarsArchive" country="Provo, UT, USA">
        <title>Applications of and Algorithms for Genome Assembly and Genomic Analyses with an Emphasis on Marine Teleosts.</title>
        <authorList>
            <person name="Pickett B.D."/>
        </authorList>
    </citation>
    <scope>NUCLEOTIDE SEQUENCE</scope>
    <source>
        <strain evidence="1">HI-2016</strain>
    </source>
</reference>
<accession>A0A8T2MX32</accession>
<keyword evidence="2" id="KW-1185">Reference proteome</keyword>
<organism evidence="1 2">
    <name type="scientific">Albula glossodonta</name>
    <name type="common">roundjaw bonefish</name>
    <dbReference type="NCBI Taxonomy" id="121402"/>
    <lineage>
        <taxon>Eukaryota</taxon>
        <taxon>Metazoa</taxon>
        <taxon>Chordata</taxon>
        <taxon>Craniata</taxon>
        <taxon>Vertebrata</taxon>
        <taxon>Euteleostomi</taxon>
        <taxon>Actinopterygii</taxon>
        <taxon>Neopterygii</taxon>
        <taxon>Teleostei</taxon>
        <taxon>Albuliformes</taxon>
        <taxon>Albulidae</taxon>
        <taxon>Albula</taxon>
    </lineage>
</organism>
<evidence type="ECO:0000313" key="1">
    <source>
        <dbReference type="EMBL" id="KAG9332243.1"/>
    </source>
</evidence>
<sequence length="89" mass="10350">MKEDVTRVYKKTSVALGTRDQDAGTDWGKGLRGKWLTSVKKDTFPARTMYPQGRHPTRPKCLFHHCFHRWFCRPPAMASLRHSASDRFT</sequence>
<gene>
    <name evidence="1" type="ORF">JZ751_015534</name>
</gene>
<protein>
    <submittedName>
        <fullName evidence="1">Uncharacterized protein</fullName>
    </submittedName>
</protein>
<dbReference type="AlphaFoldDB" id="A0A8T2MX32"/>
<feature type="non-terminal residue" evidence="1">
    <location>
        <position position="1"/>
    </location>
</feature>
<comment type="caution">
    <text evidence="1">The sequence shown here is derived from an EMBL/GenBank/DDBJ whole genome shotgun (WGS) entry which is preliminary data.</text>
</comment>
<name>A0A8T2MX32_9TELE</name>
<evidence type="ECO:0000313" key="2">
    <source>
        <dbReference type="Proteomes" id="UP000824540"/>
    </source>
</evidence>
<proteinExistence type="predicted"/>
<dbReference type="Proteomes" id="UP000824540">
    <property type="component" value="Unassembled WGS sequence"/>
</dbReference>
<dbReference type="OrthoDB" id="10573032at2759"/>
<dbReference type="EMBL" id="JAFBMS010000249">
    <property type="protein sequence ID" value="KAG9332243.1"/>
    <property type="molecule type" value="Genomic_DNA"/>
</dbReference>